<dbReference type="SMART" id="SM00825">
    <property type="entry name" value="PKS_KS"/>
    <property type="match status" value="1"/>
</dbReference>
<dbReference type="Proteomes" id="UP000247233">
    <property type="component" value="Unassembled WGS sequence"/>
</dbReference>
<evidence type="ECO:0000256" key="2">
    <source>
        <dbReference type="ARBA" id="ARBA00022553"/>
    </source>
</evidence>
<feature type="domain" description="Ketosynthase family 3 (KS3)" evidence="3">
    <location>
        <begin position="1"/>
        <end position="194"/>
    </location>
</feature>
<evidence type="ECO:0000313" key="4">
    <source>
        <dbReference type="EMBL" id="PWY75422.1"/>
    </source>
</evidence>
<evidence type="ECO:0000259" key="3">
    <source>
        <dbReference type="PROSITE" id="PS52004"/>
    </source>
</evidence>
<gene>
    <name evidence="4" type="ORF">BO70DRAFT_372663</name>
</gene>
<dbReference type="GO" id="GO:0006633">
    <property type="term" value="P:fatty acid biosynthetic process"/>
    <property type="evidence" value="ECO:0007669"/>
    <property type="project" value="TreeGrafter"/>
</dbReference>
<dbReference type="CDD" id="cd00833">
    <property type="entry name" value="PKS"/>
    <property type="match status" value="1"/>
</dbReference>
<sequence>MAMDPQGRLLMENVYHALENAGLRIQGVASRQVSVFVGASNGDFKHIMGLDERSLLKYLPVGTTPSILSNRVSWFSDPKGSSMTVDTAYLRVGTSKMAIVSGVNLLEDPEMMFRMSHAGFLGPDSVCHSFDHRANGYACVEGVRNIILKPVADAIRDGSNQDGHTPGMSMPSFKSQEELIRTVYYEMFERVLMS</sequence>
<dbReference type="PROSITE" id="PS52004">
    <property type="entry name" value="KS3_2"/>
    <property type="match status" value="1"/>
</dbReference>
<dbReference type="Gene3D" id="3.40.47.10">
    <property type="match status" value="1"/>
</dbReference>
<evidence type="ECO:0000256" key="1">
    <source>
        <dbReference type="ARBA" id="ARBA00022450"/>
    </source>
</evidence>
<dbReference type="InterPro" id="IPR020841">
    <property type="entry name" value="PKS_Beta-ketoAc_synthase_dom"/>
</dbReference>
<dbReference type="RefSeq" id="XP_025397388.1">
    <property type="nucleotide sequence ID" value="XM_025544869.1"/>
</dbReference>
<dbReference type="EMBL" id="MSFL01000021">
    <property type="protein sequence ID" value="PWY75422.1"/>
    <property type="molecule type" value="Genomic_DNA"/>
</dbReference>
<dbReference type="GO" id="GO:0004312">
    <property type="term" value="F:fatty acid synthase activity"/>
    <property type="evidence" value="ECO:0007669"/>
    <property type="project" value="TreeGrafter"/>
</dbReference>
<comment type="caution">
    <text evidence="4">The sequence shown here is derived from an EMBL/GenBank/DDBJ whole genome shotgun (WGS) entry which is preliminary data.</text>
</comment>
<dbReference type="GO" id="GO:0044550">
    <property type="term" value="P:secondary metabolite biosynthetic process"/>
    <property type="evidence" value="ECO:0007669"/>
    <property type="project" value="TreeGrafter"/>
</dbReference>
<name>A0A317VRA3_9EURO</name>
<dbReference type="OrthoDB" id="329835at2759"/>
<dbReference type="GeneID" id="37067106"/>
<keyword evidence="2" id="KW-0597">Phosphoprotein</keyword>
<accession>A0A317VRA3</accession>
<dbReference type="InterPro" id="IPR050091">
    <property type="entry name" value="PKS_NRPS_Biosynth_Enz"/>
</dbReference>
<evidence type="ECO:0000313" key="5">
    <source>
        <dbReference type="Proteomes" id="UP000247233"/>
    </source>
</evidence>
<dbReference type="Pfam" id="PF00109">
    <property type="entry name" value="ketoacyl-synt"/>
    <property type="match status" value="1"/>
</dbReference>
<dbReference type="AlphaFoldDB" id="A0A317VRA3"/>
<dbReference type="InterPro" id="IPR016039">
    <property type="entry name" value="Thiolase-like"/>
</dbReference>
<dbReference type="PANTHER" id="PTHR43775">
    <property type="entry name" value="FATTY ACID SYNTHASE"/>
    <property type="match status" value="1"/>
</dbReference>
<dbReference type="InterPro" id="IPR014030">
    <property type="entry name" value="Ketoacyl_synth_N"/>
</dbReference>
<dbReference type="STRING" id="1448321.A0A317VRA3"/>
<reference evidence="4 5" key="1">
    <citation type="submission" date="2016-12" db="EMBL/GenBank/DDBJ databases">
        <title>The genomes of Aspergillus section Nigri reveals drivers in fungal speciation.</title>
        <authorList>
            <consortium name="DOE Joint Genome Institute"/>
            <person name="Vesth T.C."/>
            <person name="Nybo J."/>
            <person name="Theobald S."/>
            <person name="Brandl J."/>
            <person name="Frisvad J.C."/>
            <person name="Nielsen K.F."/>
            <person name="Lyhne E.K."/>
            <person name="Kogle M.E."/>
            <person name="Kuo A."/>
            <person name="Riley R."/>
            <person name="Clum A."/>
            <person name="Nolan M."/>
            <person name="Lipzen A."/>
            <person name="Salamov A."/>
            <person name="Henrissat B."/>
            <person name="Wiebenga A."/>
            <person name="De Vries R.P."/>
            <person name="Grigoriev I.V."/>
            <person name="Mortensen U.H."/>
            <person name="Andersen M.R."/>
            <person name="Baker S.E."/>
        </authorList>
    </citation>
    <scope>NUCLEOTIDE SEQUENCE [LARGE SCALE GENOMIC DNA]</scope>
    <source>
        <strain evidence="4 5">CBS 117.55</strain>
    </source>
</reference>
<keyword evidence="1" id="KW-0596">Phosphopantetheine</keyword>
<keyword evidence="5" id="KW-1185">Reference proteome</keyword>
<dbReference type="SUPFAM" id="SSF53901">
    <property type="entry name" value="Thiolase-like"/>
    <property type="match status" value="1"/>
</dbReference>
<dbReference type="PANTHER" id="PTHR43775:SF29">
    <property type="entry name" value="ASPERFURANONE POLYKETIDE SYNTHASE AFOG-RELATED"/>
    <property type="match status" value="1"/>
</dbReference>
<protein>
    <submittedName>
        <fullName evidence="4">Polyketide synthase</fullName>
    </submittedName>
</protein>
<dbReference type="VEuPathDB" id="FungiDB:BO70DRAFT_372663"/>
<proteinExistence type="predicted"/>
<organism evidence="4 5">
    <name type="scientific">Aspergillus heteromorphus CBS 117.55</name>
    <dbReference type="NCBI Taxonomy" id="1448321"/>
    <lineage>
        <taxon>Eukaryota</taxon>
        <taxon>Fungi</taxon>
        <taxon>Dikarya</taxon>
        <taxon>Ascomycota</taxon>
        <taxon>Pezizomycotina</taxon>
        <taxon>Eurotiomycetes</taxon>
        <taxon>Eurotiomycetidae</taxon>
        <taxon>Eurotiales</taxon>
        <taxon>Aspergillaceae</taxon>
        <taxon>Aspergillus</taxon>
        <taxon>Aspergillus subgen. Circumdati</taxon>
    </lineage>
</organism>